<organism evidence="9 10">
    <name type="scientific">Nocardioides acrostichi</name>
    <dbReference type="NCBI Taxonomy" id="2784339"/>
    <lineage>
        <taxon>Bacteria</taxon>
        <taxon>Bacillati</taxon>
        <taxon>Actinomycetota</taxon>
        <taxon>Actinomycetes</taxon>
        <taxon>Propionibacteriales</taxon>
        <taxon>Nocardioidaceae</taxon>
        <taxon>Nocardioides</taxon>
    </lineage>
</organism>
<evidence type="ECO:0000259" key="8">
    <source>
        <dbReference type="Pfam" id="PF02608"/>
    </source>
</evidence>
<evidence type="ECO:0000256" key="4">
    <source>
        <dbReference type="ARBA" id="ARBA00022729"/>
    </source>
</evidence>
<proteinExistence type="inferred from homology"/>
<dbReference type="GO" id="GO:0005886">
    <property type="term" value="C:plasma membrane"/>
    <property type="evidence" value="ECO:0007669"/>
    <property type="project" value="UniProtKB-SubCell"/>
</dbReference>
<dbReference type="SUPFAM" id="SSF53822">
    <property type="entry name" value="Periplasmic binding protein-like I"/>
    <property type="match status" value="1"/>
</dbReference>
<evidence type="ECO:0000256" key="5">
    <source>
        <dbReference type="ARBA" id="ARBA00023136"/>
    </source>
</evidence>
<dbReference type="PANTHER" id="PTHR34296">
    <property type="entry name" value="TRANSCRIPTIONAL ACTIVATOR PROTEIN MED"/>
    <property type="match status" value="1"/>
</dbReference>
<keyword evidence="10" id="KW-1185">Reference proteome</keyword>
<sequence length="355" mass="36300">MMAAGTLVLTACGGSGSSDDTASGDASAASNDVCKTADGDGPKIGLAYDVGGRGDKSFNDSAYAGIEKAVDELDATCSEAEAQPNESDTEREERLRALADAGFNPVIGVGFSYSPAAAAVAKDYPDTYFAVVDGYATALAQDSNLIDLSFAANQGSYLVGVAAALKSESGKIGFIGGNNGNLIRNFEVGYVAGAKAVDPKIDVDVQYLTRDQNDGETAFANPAGAKTAAEGMIEKGVDVIFHAAGKSGNGLFEAVADAPEGVWAIGVDSDQYLSASADEQSHILTSMLKRVDTGVFDFSKSVADGNVDGPVVTYDLSDDGVGYSTSGGFLDDVKDEIDGYADKIKSGDVKVPSAS</sequence>
<dbReference type="InterPro" id="IPR028082">
    <property type="entry name" value="Peripla_BP_I"/>
</dbReference>
<feature type="region of interest" description="Disordered" evidence="7">
    <location>
        <begin position="13"/>
        <end position="34"/>
    </location>
</feature>
<evidence type="ECO:0000313" key="10">
    <source>
        <dbReference type="Proteomes" id="UP000656804"/>
    </source>
</evidence>
<dbReference type="AlphaFoldDB" id="A0A930YCU0"/>
<comment type="similarity">
    <text evidence="2">Belongs to the BMP lipoprotein family.</text>
</comment>
<dbReference type="PANTHER" id="PTHR34296:SF2">
    <property type="entry name" value="ABC TRANSPORTER GUANOSINE-BINDING PROTEIN NUPN"/>
    <property type="match status" value="1"/>
</dbReference>
<dbReference type="EMBL" id="JADIVZ010000003">
    <property type="protein sequence ID" value="MBF4161784.1"/>
    <property type="molecule type" value="Genomic_DNA"/>
</dbReference>
<dbReference type="Proteomes" id="UP000656804">
    <property type="component" value="Unassembled WGS sequence"/>
</dbReference>
<evidence type="ECO:0000256" key="1">
    <source>
        <dbReference type="ARBA" id="ARBA00004193"/>
    </source>
</evidence>
<dbReference type="InterPro" id="IPR050957">
    <property type="entry name" value="BMP_lipoprotein"/>
</dbReference>
<evidence type="ECO:0000313" key="9">
    <source>
        <dbReference type="EMBL" id="MBF4161784.1"/>
    </source>
</evidence>
<dbReference type="CDD" id="cd06354">
    <property type="entry name" value="PBP1_PrnA-like"/>
    <property type="match status" value="1"/>
</dbReference>
<dbReference type="Pfam" id="PF02608">
    <property type="entry name" value="Bmp"/>
    <property type="match status" value="1"/>
</dbReference>
<keyword evidence="3" id="KW-1003">Cell membrane</keyword>
<keyword evidence="6" id="KW-0449">Lipoprotein</keyword>
<comment type="subcellular location">
    <subcellularLocation>
        <location evidence="1">Cell membrane</location>
        <topology evidence="1">Lipid-anchor</topology>
    </subcellularLocation>
</comment>
<keyword evidence="4" id="KW-0732">Signal</keyword>
<comment type="caution">
    <text evidence="9">The sequence shown here is derived from an EMBL/GenBank/DDBJ whole genome shotgun (WGS) entry which is preliminary data.</text>
</comment>
<gene>
    <name evidence="9" type="ORF">ISG29_08775</name>
</gene>
<evidence type="ECO:0000256" key="6">
    <source>
        <dbReference type="ARBA" id="ARBA00023288"/>
    </source>
</evidence>
<dbReference type="Gene3D" id="3.40.50.2300">
    <property type="match status" value="2"/>
</dbReference>
<dbReference type="InterPro" id="IPR003760">
    <property type="entry name" value="PnrA-like"/>
</dbReference>
<feature type="compositionally biased region" description="Low complexity" evidence="7">
    <location>
        <begin position="17"/>
        <end position="32"/>
    </location>
</feature>
<accession>A0A930YCU0</accession>
<name>A0A930YCU0_9ACTN</name>
<protein>
    <submittedName>
        <fullName evidence="9">BMP family ABC transporter substrate-binding protein</fullName>
    </submittedName>
</protein>
<keyword evidence="5" id="KW-0472">Membrane</keyword>
<evidence type="ECO:0000256" key="3">
    <source>
        <dbReference type="ARBA" id="ARBA00022475"/>
    </source>
</evidence>
<evidence type="ECO:0000256" key="7">
    <source>
        <dbReference type="SAM" id="MobiDB-lite"/>
    </source>
</evidence>
<feature type="domain" description="ABC transporter substrate-binding protein PnrA-like" evidence="8">
    <location>
        <begin position="49"/>
        <end position="353"/>
    </location>
</feature>
<evidence type="ECO:0000256" key="2">
    <source>
        <dbReference type="ARBA" id="ARBA00008610"/>
    </source>
</evidence>
<reference evidence="9" key="1">
    <citation type="submission" date="2020-11" db="EMBL/GenBank/DDBJ databases">
        <title>Nocardioides sp. CBS4Y-1, whole genome shotgun sequence.</title>
        <authorList>
            <person name="Tuo L."/>
        </authorList>
    </citation>
    <scope>NUCLEOTIDE SEQUENCE</scope>
    <source>
        <strain evidence="9">CBS4Y-1</strain>
    </source>
</reference>